<keyword evidence="3" id="KW-1185">Reference proteome</keyword>
<feature type="transmembrane region" description="Helical" evidence="1">
    <location>
        <begin position="104"/>
        <end position="126"/>
    </location>
</feature>
<evidence type="ECO:0000313" key="3">
    <source>
        <dbReference type="Proteomes" id="UP000317557"/>
    </source>
</evidence>
<proteinExistence type="predicted"/>
<dbReference type="Proteomes" id="UP000317557">
    <property type="component" value="Unassembled WGS sequence"/>
</dbReference>
<dbReference type="AlphaFoldDB" id="A0A521B129"/>
<organism evidence="2 3">
    <name type="scientific">Gracilimonas mengyeensis</name>
    <dbReference type="NCBI Taxonomy" id="1302730"/>
    <lineage>
        <taxon>Bacteria</taxon>
        <taxon>Pseudomonadati</taxon>
        <taxon>Balneolota</taxon>
        <taxon>Balneolia</taxon>
        <taxon>Balneolales</taxon>
        <taxon>Balneolaceae</taxon>
        <taxon>Gracilimonas</taxon>
    </lineage>
</organism>
<keyword evidence="1" id="KW-0812">Transmembrane</keyword>
<feature type="transmembrane region" description="Helical" evidence="1">
    <location>
        <begin position="146"/>
        <end position="168"/>
    </location>
</feature>
<feature type="transmembrane region" description="Helical" evidence="1">
    <location>
        <begin position="6"/>
        <end position="25"/>
    </location>
</feature>
<dbReference type="EMBL" id="FXTP01000001">
    <property type="protein sequence ID" value="SMO40802.1"/>
    <property type="molecule type" value="Genomic_DNA"/>
</dbReference>
<reference evidence="2 3" key="1">
    <citation type="submission" date="2017-05" db="EMBL/GenBank/DDBJ databases">
        <authorList>
            <person name="Varghese N."/>
            <person name="Submissions S."/>
        </authorList>
    </citation>
    <scope>NUCLEOTIDE SEQUENCE [LARGE SCALE GENOMIC DNA]</scope>
    <source>
        <strain evidence="2 3">DSM 21985</strain>
    </source>
</reference>
<dbReference type="RefSeq" id="WP_142452988.1">
    <property type="nucleotide sequence ID" value="NZ_FXTP01000001.1"/>
</dbReference>
<feature type="transmembrane region" description="Helical" evidence="1">
    <location>
        <begin position="206"/>
        <end position="226"/>
    </location>
</feature>
<sequence>MYKTILTILGIALFLIYVAGVVYWFEAEKEVRILCSMFNEGQSVEAVRHTLDTGNLLHYKESDDVIIVNSSYTMSTTECTVSLSDTATVVASTYQQSLRLERTAGIFAAFLTFLLAVFQMLLVLGVQWGEWAWGGFHKKLPLSLRLGSFISFLILIFAGFSVLAATGFSSIIPEAISRITVFILTGIFLLSIIGNFNSKSAKERKVMIPLSILLSSCYLIVTVFLLG</sequence>
<name>A0A521B129_9BACT</name>
<dbReference type="OrthoDB" id="1524823at2"/>
<keyword evidence="1" id="KW-0472">Membrane</keyword>
<evidence type="ECO:0000256" key="1">
    <source>
        <dbReference type="SAM" id="Phobius"/>
    </source>
</evidence>
<feature type="transmembrane region" description="Helical" evidence="1">
    <location>
        <begin position="175"/>
        <end position="194"/>
    </location>
</feature>
<evidence type="ECO:0000313" key="2">
    <source>
        <dbReference type="EMBL" id="SMO40802.1"/>
    </source>
</evidence>
<keyword evidence="1" id="KW-1133">Transmembrane helix</keyword>
<gene>
    <name evidence="2" type="ORF">SAMN06265219_101496</name>
</gene>
<accession>A0A521B129</accession>
<protein>
    <submittedName>
        <fullName evidence="2">Uncharacterized protein</fullName>
    </submittedName>
</protein>